<evidence type="ECO:0000256" key="5">
    <source>
        <dbReference type="HAMAP-Rule" id="MF_01333"/>
    </source>
</evidence>
<dbReference type="InterPro" id="IPR031310">
    <property type="entry name" value="Ribosomal_uL5_N"/>
</dbReference>
<feature type="domain" description="Large ribosomal subunit protein uL5 C-terminal" evidence="8">
    <location>
        <begin position="84"/>
        <end position="177"/>
    </location>
</feature>
<dbReference type="InterPro" id="IPR031309">
    <property type="entry name" value="Ribosomal_uL5_C"/>
</dbReference>
<dbReference type="Gene3D" id="3.30.1440.10">
    <property type="match status" value="1"/>
</dbReference>
<keyword evidence="5" id="KW-0699">rRNA-binding</keyword>
<dbReference type="InterPro" id="IPR020930">
    <property type="entry name" value="Ribosomal_uL5_bac-type"/>
</dbReference>
<evidence type="ECO:0000256" key="1">
    <source>
        <dbReference type="ARBA" id="ARBA00008553"/>
    </source>
</evidence>
<sequence>MNTIQKKYNEEVREVLKKELKLTNDLAVPKLVKIILNTSISQEQGRQEALQNMADQMAAVTGQRPVITQAKKSIAAFKLRAGDPIGVMVTLRSGKMYDFYERLVSLTLPRVKDFQGTKRNAFDGRGNYSLGLTEQLIFPEVNYDKIDKVRGLQVTFVTTAGEDKKALRLLELLGMPFEKEQEQNG</sequence>
<dbReference type="PROSITE" id="PS00358">
    <property type="entry name" value="RIBOSOMAL_L5"/>
    <property type="match status" value="1"/>
</dbReference>
<organism evidence="9 10">
    <name type="scientific">Candidatus Chisholmbacteria bacterium RIFCSPHIGHO2_01_FULL_49_18</name>
    <dbReference type="NCBI Taxonomy" id="1797590"/>
    <lineage>
        <taxon>Bacteria</taxon>
        <taxon>Candidatus Chisholmiibacteriota</taxon>
    </lineage>
</organism>
<gene>
    <name evidence="5" type="primary">rplE</name>
    <name evidence="9" type="ORF">A2785_00205</name>
</gene>
<dbReference type="NCBIfam" id="NF000585">
    <property type="entry name" value="PRK00010.1"/>
    <property type="match status" value="1"/>
</dbReference>
<evidence type="ECO:0000313" key="10">
    <source>
        <dbReference type="Proteomes" id="UP000179069"/>
    </source>
</evidence>
<dbReference type="InterPro" id="IPR002132">
    <property type="entry name" value="Ribosomal_uL5"/>
</dbReference>
<evidence type="ECO:0000256" key="3">
    <source>
        <dbReference type="ARBA" id="ARBA00023274"/>
    </source>
</evidence>
<protein>
    <recommendedName>
        <fullName evidence="4 5">Large ribosomal subunit protein uL5</fullName>
    </recommendedName>
</protein>
<dbReference type="Proteomes" id="UP000179069">
    <property type="component" value="Unassembled WGS sequence"/>
</dbReference>
<evidence type="ECO:0000313" key="9">
    <source>
        <dbReference type="EMBL" id="OGY16361.1"/>
    </source>
</evidence>
<dbReference type="Pfam" id="PF00281">
    <property type="entry name" value="Ribosomal_L5"/>
    <property type="match status" value="1"/>
</dbReference>
<reference evidence="9 10" key="1">
    <citation type="journal article" date="2016" name="Nat. Commun.">
        <title>Thousands of microbial genomes shed light on interconnected biogeochemical processes in an aquifer system.</title>
        <authorList>
            <person name="Anantharaman K."/>
            <person name="Brown C.T."/>
            <person name="Hug L.A."/>
            <person name="Sharon I."/>
            <person name="Castelle C.J."/>
            <person name="Probst A.J."/>
            <person name="Thomas B.C."/>
            <person name="Singh A."/>
            <person name="Wilkins M.J."/>
            <person name="Karaoz U."/>
            <person name="Brodie E.L."/>
            <person name="Williams K.H."/>
            <person name="Hubbard S.S."/>
            <person name="Banfield J.F."/>
        </authorList>
    </citation>
    <scope>NUCLEOTIDE SEQUENCE [LARGE SCALE GENOMIC DNA]</scope>
</reference>
<evidence type="ECO:0000256" key="4">
    <source>
        <dbReference type="ARBA" id="ARBA00035245"/>
    </source>
</evidence>
<keyword evidence="3 5" id="KW-0687">Ribonucleoprotein</keyword>
<comment type="function">
    <text evidence="5">This is 1 of the proteins that bind and probably mediate the attachment of the 5S RNA into the large ribosomal subunit, where it forms part of the central protuberance. In the 70S ribosome it contacts protein S13 of the 30S subunit (bridge B1b), connecting the 2 subunits; this bridge is implicated in subunit movement. Contacts the P site tRNA; the 5S rRNA and some of its associated proteins might help stabilize positioning of ribosome-bound tRNAs.</text>
</comment>
<dbReference type="AlphaFoldDB" id="A0A1G1VLU2"/>
<accession>A0A1G1VLU2</accession>
<comment type="similarity">
    <text evidence="1 5 6">Belongs to the universal ribosomal protein uL5 family.</text>
</comment>
<dbReference type="PIRSF" id="PIRSF002161">
    <property type="entry name" value="Ribosomal_L5"/>
    <property type="match status" value="1"/>
</dbReference>
<keyword evidence="2 5" id="KW-0689">Ribosomal protein</keyword>
<evidence type="ECO:0000259" key="8">
    <source>
        <dbReference type="Pfam" id="PF00673"/>
    </source>
</evidence>
<dbReference type="Pfam" id="PF00673">
    <property type="entry name" value="Ribosomal_L5_C"/>
    <property type="match status" value="1"/>
</dbReference>
<dbReference type="EMBL" id="MHCI01000017">
    <property type="protein sequence ID" value="OGY16361.1"/>
    <property type="molecule type" value="Genomic_DNA"/>
</dbReference>
<evidence type="ECO:0000256" key="2">
    <source>
        <dbReference type="ARBA" id="ARBA00022980"/>
    </source>
</evidence>
<dbReference type="HAMAP" id="MF_01333_B">
    <property type="entry name" value="Ribosomal_uL5_B"/>
    <property type="match status" value="1"/>
</dbReference>
<dbReference type="GO" id="GO:0006412">
    <property type="term" value="P:translation"/>
    <property type="evidence" value="ECO:0007669"/>
    <property type="project" value="UniProtKB-UniRule"/>
</dbReference>
<dbReference type="GO" id="GO:0003735">
    <property type="term" value="F:structural constituent of ribosome"/>
    <property type="evidence" value="ECO:0007669"/>
    <property type="project" value="InterPro"/>
</dbReference>
<dbReference type="GO" id="GO:0005840">
    <property type="term" value="C:ribosome"/>
    <property type="evidence" value="ECO:0007669"/>
    <property type="project" value="UniProtKB-KW"/>
</dbReference>
<comment type="caution">
    <text evidence="9">The sequence shown here is derived from an EMBL/GenBank/DDBJ whole genome shotgun (WGS) entry which is preliminary data.</text>
</comment>
<evidence type="ECO:0000256" key="6">
    <source>
        <dbReference type="RuleBase" id="RU003930"/>
    </source>
</evidence>
<keyword evidence="5" id="KW-0820">tRNA-binding</keyword>
<dbReference type="SUPFAM" id="SSF55282">
    <property type="entry name" value="RL5-like"/>
    <property type="match status" value="1"/>
</dbReference>
<dbReference type="GO" id="GO:0000049">
    <property type="term" value="F:tRNA binding"/>
    <property type="evidence" value="ECO:0007669"/>
    <property type="project" value="UniProtKB-UniRule"/>
</dbReference>
<evidence type="ECO:0000259" key="7">
    <source>
        <dbReference type="Pfam" id="PF00281"/>
    </source>
</evidence>
<dbReference type="FunFam" id="3.30.1440.10:FF:000001">
    <property type="entry name" value="50S ribosomal protein L5"/>
    <property type="match status" value="1"/>
</dbReference>
<dbReference type="InterPro" id="IPR022803">
    <property type="entry name" value="Ribosomal_uL5_dom_sf"/>
</dbReference>
<dbReference type="PANTHER" id="PTHR11994">
    <property type="entry name" value="60S RIBOSOMAL PROTEIN L11-RELATED"/>
    <property type="match status" value="1"/>
</dbReference>
<dbReference type="GO" id="GO:0019843">
    <property type="term" value="F:rRNA binding"/>
    <property type="evidence" value="ECO:0007669"/>
    <property type="project" value="UniProtKB-UniRule"/>
</dbReference>
<dbReference type="GO" id="GO:1990904">
    <property type="term" value="C:ribonucleoprotein complex"/>
    <property type="evidence" value="ECO:0007669"/>
    <property type="project" value="UniProtKB-KW"/>
</dbReference>
<proteinExistence type="inferred from homology"/>
<keyword evidence="5" id="KW-0694">RNA-binding</keyword>
<name>A0A1G1VLU2_9BACT</name>
<dbReference type="InterPro" id="IPR020929">
    <property type="entry name" value="Ribosomal_uL5_CS"/>
</dbReference>
<feature type="domain" description="Large ribosomal subunit protein uL5 N-terminal" evidence="7">
    <location>
        <begin position="25"/>
        <end position="80"/>
    </location>
</feature>
<comment type="subunit">
    <text evidence="5">Part of the 50S ribosomal subunit; part of the 5S rRNA/L5/L18/L25 subcomplex. Contacts the 5S rRNA and the P site tRNA. Forms a bridge to the 30S subunit in the 70S ribosome.</text>
</comment>